<dbReference type="InterPro" id="IPR027417">
    <property type="entry name" value="P-loop_NTPase"/>
</dbReference>
<feature type="transmembrane region" description="Helical" evidence="4">
    <location>
        <begin position="204"/>
        <end position="227"/>
    </location>
</feature>
<dbReference type="SMART" id="SM00534">
    <property type="entry name" value="MUTSac"/>
    <property type="match status" value="1"/>
</dbReference>
<comment type="caution">
    <text evidence="6">The sequence shown here is derived from an EMBL/GenBank/DDBJ whole genome shotgun (WGS) entry which is preliminary data.</text>
</comment>
<dbReference type="Pfam" id="PF00488">
    <property type="entry name" value="MutS_V"/>
    <property type="match status" value="1"/>
</dbReference>
<dbReference type="Gene3D" id="3.40.50.300">
    <property type="entry name" value="P-loop containing nucleotide triphosphate hydrolases"/>
    <property type="match status" value="1"/>
</dbReference>
<dbReference type="InterPro" id="IPR000432">
    <property type="entry name" value="DNA_mismatch_repair_MutS_C"/>
</dbReference>
<dbReference type="SUPFAM" id="SSF48334">
    <property type="entry name" value="DNA repair protein MutS, domain III"/>
    <property type="match status" value="1"/>
</dbReference>
<dbReference type="SUPFAM" id="SSF52540">
    <property type="entry name" value="P-loop containing nucleoside triphosphate hydrolases"/>
    <property type="match status" value="1"/>
</dbReference>
<sequence length="587" mass="68073">MSKVNSKLENLEKKLIVFSIIRFIVVIIGLISMYYYYKQNSIEGMGFSFLCALIIFLVIAFFHNEKINAKKRLLTMLNYYEKGIKRLDNTWKEFDDIGKEFINRNHNFSSDLDIFGKSSLFQWINVTKTSFGRKKLAHKMMVNNLPTRYEIQDNQEAIKELANKREFCEKIYFAASIENKKKENIEELLKWAKGEEKNSFTTKYISYIFIAITVIIIFLSIIGRIPITYLLLDLMINYLVIKLLTKRLSSVIDTFIKNKREIIKYSSLLALIQDEKFESKKLLELQKDLVGSNINCKVEMKKLKNIVNWLGDSTSNAYYLIINVFLMSDIFILCNLEEWRIKNGYKLEKWLEIMGEIEALVSLSTLAFEHEEWAYPTISGVNEIEAKALAHPLLGDRAKSNDFNLNGSEKVALITGSNMSGKSTFLRTIGFNMILTYLGLPTCSKSFKCGISNIYTCMRTQDNLEENISSFYAEILRIKLVIEAAKAGEKVFFLLDEIFKGTNSNDRHDGARILIEQLVKLQGVGLVSTHDLELCNLEKEKSWLVNYNFREYYKENKINFDYVLRRGKSETQNAKHLMKLAGIDIEY</sequence>
<evidence type="ECO:0000256" key="4">
    <source>
        <dbReference type="SAM" id="Phobius"/>
    </source>
</evidence>
<keyword evidence="7" id="KW-1185">Reference proteome</keyword>
<evidence type="ECO:0000259" key="5">
    <source>
        <dbReference type="SMART" id="SM00534"/>
    </source>
</evidence>
<keyword evidence="2" id="KW-0067">ATP-binding</keyword>
<dbReference type="PANTHER" id="PTHR11361">
    <property type="entry name" value="DNA MISMATCH REPAIR PROTEIN MUTS FAMILY MEMBER"/>
    <property type="match status" value="1"/>
</dbReference>
<keyword evidence="4" id="KW-0812">Transmembrane</keyword>
<organism evidence="6 7">
    <name type="scientific">Clostridium saudiense</name>
    <dbReference type="NCBI Taxonomy" id="1414720"/>
    <lineage>
        <taxon>Bacteria</taxon>
        <taxon>Bacillati</taxon>
        <taxon>Bacillota</taxon>
        <taxon>Clostridia</taxon>
        <taxon>Eubacteriales</taxon>
        <taxon>Clostridiaceae</taxon>
        <taxon>Clostridium</taxon>
    </lineage>
</organism>
<gene>
    <name evidence="6" type="ORF">H6A19_04360</name>
</gene>
<evidence type="ECO:0000256" key="2">
    <source>
        <dbReference type="ARBA" id="ARBA00022840"/>
    </source>
</evidence>
<keyword evidence="4" id="KW-0472">Membrane</keyword>
<keyword evidence="4" id="KW-1133">Transmembrane helix</keyword>
<feature type="transmembrane region" description="Helical" evidence="4">
    <location>
        <begin position="15"/>
        <end position="36"/>
    </location>
</feature>
<dbReference type="Proteomes" id="UP000767334">
    <property type="component" value="Unassembled WGS sequence"/>
</dbReference>
<feature type="domain" description="DNA mismatch repair proteins mutS family" evidence="5">
    <location>
        <begin position="409"/>
        <end position="586"/>
    </location>
</feature>
<proteinExistence type="predicted"/>
<keyword evidence="1" id="KW-0547">Nucleotide-binding</keyword>
<evidence type="ECO:0000256" key="1">
    <source>
        <dbReference type="ARBA" id="ARBA00022741"/>
    </source>
</evidence>
<evidence type="ECO:0000313" key="7">
    <source>
        <dbReference type="Proteomes" id="UP000767334"/>
    </source>
</evidence>
<protein>
    <submittedName>
        <fullName evidence="6">DNA mismatch repair protein MutS</fullName>
    </submittedName>
</protein>
<evidence type="ECO:0000313" key="6">
    <source>
        <dbReference type="EMBL" id="MBM6818581.1"/>
    </source>
</evidence>
<dbReference type="InterPro" id="IPR036187">
    <property type="entry name" value="DNA_mismatch_repair_MutS_sf"/>
</dbReference>
<dbReference type="InterPro" id="IPR045076">
    <property type="entry name" value="MutS"/>
</dbReference>
<evidence type="ECO:0000256" key="3">
    <source>
        <dbReference type="ARBA" id="ARBA00023125"/>
    </source>
</evidence>
<dbReference type="EMBL" id="JACJLL010000017">
    <property type="protein sequence ID" value="MBM6818581.1"/>
    <property type="molecule type" value="Genomic_DNA"/>
</dbReference>
<dbReference type="PANTHER" id="PTHR11361:SF99">
    <property type="entry name" value="DNA MISMATCH REPAIR PROTEIN"/>
    <property type="match status" value="1"/>
</dbReference>
<reference evidence="6 7" key="1">
    <citation type="journal article" date="2021" name="Sci. Rep.">
        <title>The distribution of antibiotic resistance genes in chicken gut microbiota commensals.</title>
        <authorList>
            <person name="Juricova H."/>
            <person name="Matiasovicova J."/>
            <person name="Kubasova T."/>
            <person name="Cejkova D."/>
            <person name="Rychlik I."/>
        </authorList>
    </citation>
    <scope>NUCLEOTIDE SEQUENCE [LARGE SCALE GENOMIC DNA]</scope>
    <source>
        <strain evidence="6 7">An435</strain>
    </source>
</reference>
<keyword evidence="3" id="KW-0238">DNA-binding</keyword>
<name>A0ABS2FE40_9CLOT</name>
<accession>A0ABS2FE40</accession>
<feature type="transmembrane region" description="Helical" evidence="4">
    <location>
        <begin position="42"/>
        <end position="62"/>
    </location>
</feature>